<proteinExistence type="predicted"/>
<dbReference type="GO" id="GO:0016020">
    <property type="term" value="C:membrane"/>
    <property type="evidence" value="ECO:0007669"/>
    <property type="project" value="InterPro"/>
</dbReference>
<keyword evidence="1" id="KW-0472">Membrane</keyword>
<feature type="transmembrane region" description="Helical" evidence="1">
    <location>
        <begin position="92"/>
        <end position="124"/>
    </location>
</feature>
<dbReference type="Pfam" id="PF02325">
    <property type="entry name" value="CCB3_YggT"/>
    <property type="match status" value="2"/>
</dbReference>
<protein>
    <submittedName>
        <fullName evidence="2">YggT family protein</fullName>
    </submittedName>
</protein>
<keyword evidence="1" id="KW-0812">Transmembrane</keyword>
<evidence type="ECO:0000313" key="3">
    <source>
        <dbReference type="Proteomes" id="UP000272193"/>
    </source>
</evidence>
<evidence type="ECO:0000313" key="2">
    <source>
        <dbReference type="EMBL" id="RPE64572.1"/>
    </source>
</evidence>
<dbReference type="Proteomes" id="UP000272193">
    <property type="component" value="Unassembled WGS sequence"/>
</dbReference>
<keyword evidence="3" id="KW-1185">Reference proteome</keyword>
<dbReference type="OrthoDB" id="9806665at2"/>
<dbReference type="EMBL" id="RKQL01000006">
    <property type="protein sequence ID" value="RPE64572.1"/>
    <property type="molecule type" value="Genomic_DNA"/>
</dbReference>
<feature type="transmembrane region" description="Helical" evidence="1">
    <location>
        <begin position="6"/>
        <end position="27"/>
    </location>
</feature>
<organism evidence="2 3">
    <name type="scientific">Tibeticola sediminis</name>
    <dbReference type="NCBI Taxonomy" id="1917811"/>
    <lineage>
        <taxon>Bacteria</taxon>
        <taxon>Pseudomonadati</taxon>
        <taxon>Pseudomonadota</taxon>
        <taxon>Betaproteobacteria</taxon>
        <taxon>Burkholderiales</taxon>
        <taxon>Comamonadaceae</taxon>
        <taxon>Tibeticola</taxon>
    </lineage>
</organism>
<dbReference type="RefSeq" id="WP_124224034.1">
    <property type="nucleotide sequence ID" value="NZ_RKQL01000006.1"/>
</dbReference>
<dbReference type="AlphaFoldDB" id="A0A3N4U230"/>
<gene>
    <name evidence="2" type="ORF">EDC62_2393</name>
</gene>
<reference evidence="2 3" key="1">
    <citation type="submission" date="2018-11" db="EMBL/GenBank/DDBJ databases">
        <title>Genomic Encyclopedia of Type Strains, Phase IV (KMG-IV): sequencing the most valuable type-strain genomes for metagenomic binning, comparative biology and taxonomic classification.</title>
        <authorList>
            <person name="Goeker M."/>
        </authorList>
    </citation>
    <scope>NUCLEOTIDE SEQUENCE [LARGE SCALE GENOMIC DNA]</scope>
    <source>
        <strain evidence="2 3">DSM 101684</strain>
    </source>
</reference>
<keyword evidence="1" id="KW-1133">Transmembrane helix</keyword>
<name>A0A3N4U230_9BURK</name>
<accession>A0A3N4U230</accession>
<dbReference type="InterPro" id="IPR003425">
    <property type="entry name" value="CCB3/YggT"/>
</dbReference>
<comment type="caution">
    <text evidence="2">The sequence shown here is derived from an EMBL/GenBank/DDBJ whole genome shotgun (WGS) entry which is preliminary data.</text>
</comment>
<sequence length="188" mass="20079">MLNEILVLLLEFGTGLLGGACLLRAYMRGVGVSMDHPPGRFILAVTDWLVLPLRRGLRPSGRWDLASLLAAWLVKFAQFALLWALHGGGASWAAVVVLAFFGLAQMAISIASAVVLVAAILSWVQPGGPMAWLLERLTSPLLAPLRRVIPLVGGVDLSPLALLVLLQIAAIVLANLQHLVLGFGAWLR</sequence>
<evidence type="ECO:0000256" key="1">
    <source>
        <dbReference type="SAM" id="Phobius"/>
    </source>
</evidence>
<feature type="transmembrane region" description="Helical" evidence="1">
    <location>
        <begin position="160"/>
        <end position="187"/>
    </location>
</feature>